<dbReference type="PANTHER" id="PTHR30040">
    <property type="entry name" value="THIAMINE BIOSYNTHESIS LIPOPROTEIN APBE"/>
    <property type="match status" value="1"/>
</dbReference>
<evidence type="ECO:0000256" key="10">
    <source>
        <dbReference type="ARBA" id="ARBA00048540"/>
    </source>
</evidence>
<reference evidence="13 14" key="1">
    <citation type="submission" date="2021-01" db="EMBL/GenBank/DDBJ databases">
        <title>Isolation and description of Catonella massiliensis sp. nov., a novel Catonella species, isolated from a stable periodontitis subject.</title>
        <authorList>
            <person name="Antezack A."/>
            <person name="Boxberger M."/>
            <person name="La Scola B."/>
            <person name="Monnet-Corti V."/>
        </authorList>
    </citation>
    <scope>NUCLEOTIDE SEQUENCE [LARGE SCALE GENOMIC DNA]</scope>
    <source>
        <strain evidence="13 14">Marseille-Q4567</strain>
    </source>
</reference>
<keyword evidence="12" id="KW-0732">Signal</keyword>
<evidence type="ECO:0000313" key="13">
    <source>
        <dbReference type="EMBL" id="MBK5898083.1"/>
    </source>
</evidence>
<feature type="chain" id="PRO_5044972839" description="FAD:protein FMN transferase" evidence="12">
    <location>
        <begin position="22"/>
        <end position="369"/>
    </location>
</feature>
<comment type="catalytic activity">
    <reaction evidence="10 11 12">
        <text>L-threonyl-[protein] + FAD = FMN-L-threonyl-[protein] + AMP + H(+)</text>
        <dbReference type="Rhea" id="RHEA:36847"/>
        <dbReference type="Rhea" id="RHEA-COMP:11060"/>
        <dbReference type="Rhea" id="RHEA-COMP:11061"/>
        <dbReference type="ChEBI" id="CHEBI:15378"/>
        <dbReference type="ChEBI" id="CHEBI:30013"/>
        <dbReference type="ChEBI" id="CHEBI:57692"/>
        <dbReference type="ChEBI" id="CHEBI:74257"/>
        <dbReference type="ChEBI" id="CHEBI:456215"/>
        <dbReference type="EC" id="2.7.1.180"/>
    </reaction>
</comment>
<evidence type="ECO:0000256" key="4">
    <source>
        <dbReference type="ARBA" id="ARBA00022630"/>
    </source>
</evidence>
<keyword evidence="12" id="KW-0449">Lipoprotein</keyword>
<keyword evidence="4 11" id="KW-0285">Flavoprotein</keyword>
<dbReference type="RefSeq" id="WP_208429525.1">
    <property type="nucleotide sequence ID" value="NZ_JAEPRJ010000001.1"/>
</dbReference>
<gene>
    <name evidence="13" type="ORF">JJN12_09900</name>
</gene>
<evidence type="ECO:0000256" key="3">
    <source>
        <dbReference type="ARBA" id="ARBA00016337"/>
    </source>
</evidence>
<sequence length="369" mass="41162">MNIVPRKISHLLLLITVMVLASCGKQKDKIEGNGILETKSKEMSSQSKASDLEKSEASESEIFALDTAITLKVYGSKRVEVLKKLEDKINELDDMLSTGKETSEVSRLNRSGEAVLSPTMANLIKRSKAIYNKTDGLFDITIYPLMELWGFSTKNYKVPSGKEISEKLKLVGFDKIDFNEETRKISFKNKGMEIDFGGIGKGYITDELVKILTDEKVESAIINLGGNVFGFRKKPDGSLWNIAIRDPNEPDKYMAAIRLEDSAVITSGGYERYFEENGIIYHHILDPRTGKPSDSGLKSVSIISKDGTLADALSTSLFIMGEEKAIGYWKENGNDFDILLMTKDNRLLVSEGIKDKIISDNYKIEVINK</sequence>
<accession>A0ABS1J1P5</accession>
<evidence type="ECO:0000256" key="7">
    <source>
        <dbReference type="ARBA" id="ARBA00022827"/>
    </source>
</evidence>
<dbReference type="SUPFAM" id="SSF143631">
    <property type="entry name" value="ApbE-like"/>
    <property type="match status" value="1"/>
</dbReference>
<comment type="subcellular location">
    <subcellularLocation>
        <location evidence="12">Cell inner membrane</location>
        <topology evidence="12">Lipid-anchor</topology>
        <orientation evidence="12">Periplasmic side</orientation>
    </subcellularLocation>
</comment>
<comment type="function">
    <text evidence="12">Flavin transferase that catalyzes the transfer of the FMN moiety of FAD and its covalent binding to the hydroxyl group of a threonine residue in a target flavoprotein.</text>
</comment>
<proteinExistence type="inferred from homology"/>
<evidence type="ECO:0000256" key="5">
    <source>
        <dbReference type="ARBA" id="ARBA00022679"/>
    </source>
</evidence>
<dbReference type="EMBL" id="JAEPRJ010000001">
    <property type="protein sequence ID" value="MBK5898083.1"/>
    <property type="molecule type" value="Genomic_DNA"/>
</dbReference>
<keyword evidence="7 11" id="KW-0274">FAD</keyword>
<evidence type="ECO:0000256" key="8">
    <source>
        <dbReference type="ARBA" id="ARBA00022842"/>
    </source>
</evidence>
<keyword evidence="12" id="KW-0997">Cell inner membrane</keyword>
<dbReference type="InterPro" id="IPR003374">
    <property type="entry name" value="ApbE-like_sf"/>
</dbReference>
<dbReference type="InterPro" id="IPR024932">
    <property type="entry name" value="ApbE"/>
</dbReference>
<dbReference type="GO" id="GO:0016740">
    <property type="term" value="F:transferase activity"/>
    <property type="evidence" value="ECO:0007669"/>
    <property type="project" value="UniProtKB-KW"/>
</dbReference>
<keyword evidence="12" id="KW-1003">Cell membrane</keyword>
<organism evidence="13 14">
    <name type="scientific">Catonella massiliensis</name>
    <dbReference type="NCBI Taxonomy" id="2799636"/>
    <lineage>
        <taxon>Bacteria</taxon>
        <taxon>Bacillati</taxon>
        <taxon>Bacillota</taxon>
        <taxon>Clostridia</taxon>
        <taxon>Lachnospirales</taxon>
        <taxon>Lachnospiraceae</taxon>
        <taxon>Catonella</taxon>
    </lineage>
</organism>
<keyword evidence="5 11" id="KW-0808">Transferase</keyword>
<dbReference type="Gene3D" id="3.10.520.10">
    <property type="entry name" value="ApbE-like domains"/>
    <property type="match status" value="1"/>
</dbReference>
<keyword evidence="6 11" id="KW-0479">Metal-binding</keyword>
<evidence type="ECO:0000256" key="1">
    <source>
        <dbReference type="ARBA" id="ARBA00001946"/>
    </source>
</evidence>
<protein>
    <recommendedName>
        <fullName evidence="3 11">FAD:protein FMN transferase</fullName>
        <ecNumber evidence="2 11">2.7.1.180</ecNumber>
    </recommendedName>
    <alternativeName>
        <fullName evidence="9 11">Flavin transferase</fullName>
    </alternativeName>
</protein>
<evidence type="ECO:0000313" key="14">
    <source>
        <dbReference type="Proteomes" id="UP000604730"/>
    </source>
</evidence>
<evidence type="ECO:0000256" key="9">
    <source>
        <dbReference type="ARBA" id="ARBA00031306"/>
    </source>
</evidence>
<dbReference type="PIRSF" id="PIRSF006268">
    <property type="entry name" value="ApbE"/>
    <property type="match status" value="1"/>
</dbReference>
<comment type="caution">
    <text evidence="13">The sequence shown here is derived from an EMBL/GenBank/DDBJ whole genome shotgun (WGS) entry which is preliminary data.</text>
</comment>
<feature type="signal peptide" evidence="12">
    <location>
        <begin position="1"/>
        <end position="21"/>
    </location>
</feature>
<dbReference type="PROSITE" id="PS51257">
    <property type="entry name" value="PROKAR_LIPOPROTEIN"/>
    <property type="match status" value="1"/>
</dbReference>
<evidence type="ECO:0000256" key="6">
    <source>
        <dbReference type="ARBA" id="ARBA00022723"/>
    </source>
</evidence>
<keyword evidence="12" id="KW-0472">Membrane</keyword>
<keyword evidence="8 11" id="KW-0460">Magnesium</keyword>
<dbReference type="PANTHER" id="PTHR30040:SF2">
    <property type="entry name" value="FAD:PROTEIN FMN TRANSFERASE"/>
    <property type="match status" value="1"/>
</dbReference>
<comment type="similarity">
    <text evidence="11 12">Belongs to the ApbE family.</text>
</comment>
<dbReference type="Proteomes" id="UP000604730">
    <property type="component" value="Unassembled WGS sequence"/>
</dbReference>
<comment type="cofactor">
    <cofactor evidence="1 12">
        <name>Mg(2+)</name>
        <dbReference type="ChEBI" id="CHEBI:18420"/>
    </cofactor>
</comment>
<evidence type="ECO:0000256" key="12">
    <source>
        <dbReference type="RuleBase" id="RU363002"/>
    </source>
</evidence>
<evidence type="ECO:0000256" key="11">
    <source>
        <dbReference type="PIRNR" id="PIRNR006268"/>
    </source>
</evidence>
<dbReference type="Pfam" id="PF02424">
    <property type="entry name" value="ApbE"/>
    <property type="match status" value="1"/>
</dbReference>
<name>A0ABS1J1P5_9FIRM</name>
<keyword evidence="14" id="KW-1185">Reference proteome</keyword>
<evidence type="ECO:0000256" key="2">
    <source>
        <dbReference type="ARBA" id="ARBA00011955"/>
    </source>
</evidence>
<dbReference type="EC" id="2.7.1.180" evidence="2 11"/>